<comment type="caution">
    <text evidence="8">The sequence shown here is derived from an EMBL/GenBank/DDBJ whole genome shotgun (WGS) entry which is preliminary data.</text>
</comment>
<comment type="similarity">
    <text evidence="1">Belongs to the TfdA dioxygenase family.</text>
</comment>
<gene>
    <name evidence="8" type="ORF">BCR43DRAFT_563620</name>
</gene>
<evidence type="ECO:0000259" key="7">
    <source>
        <dbReference type="Pfam" id="PF02668"/>
    </source>
</evidence>
<dbReference type="Gene3D" id="3.60.130.10">
    <property type="entry name" value="Clavaminate synthase-like"/>
    <property type="match status" value="1"/>
</dbReference>
<dbReference type="InterPro" id="IPR051323">
    <property type="entry name" value="AtsK-like"/>
</dbReference>
<name>A0A1X2HBU5_SYNRA</name>
<dbReference type="Proteomes" id="UP000242180">
    <property type="component" value="Unassembled WGS sequence"/>
</dbReference>
<evidence type="ECO:0000313" key="9">
    <source>
        <dbReference type="Proteomes" id="UP000242180"/>
    </source>
</evidence>
<accession>A0A1X2HBU5</accession>
<evidence type="ECO:0000256" key="1">
    <source>
        <dbReference type="ARBA" id="ARBA00005896"/>
    </source>
</evidence>
<dbReference type="InParanoid" id="A0A1X2HBU5"/>
<feature type="domain" description="TauD/TfdA-like" evidence="7">
    <location>
        <begin position="66"/>
        <end position="330"/>
    </location>
</feature>
<keyword evidence="4" id="KW-0560">Oxidoreductase</keyword>
<organism evidence="8 9">
    <name type="scientific">Syncephalastrum racemosum</name>
    <name type="common">Filamentous fungus</name>
    <dbReference type="NCBI Taxonomy" id="13706"/>
    <lineage>
        <taxon>Eukaryota</taxon>
        <taxon>Fungi</taxon>
        <taxon>Fungi incertae sedis</taxon>
        <taxon>Mucoromycota</taxon>
        <taxon>Mucoromycotina</taxon>
        <taxon>Mucoromycetes</taxon>
        <taxon>Mucorales</taxon>
        <taxon>Syncephalastraceae</taxon>
        <taxon>Syncephalastrum</taxon>
    </lineage>
</organism>
<feature type="region of interest" description="Disordered" evidence="6">
    <location>
        <begin position="333"/>
        <end position="355"/>
    </location>
</feature>
<dbReference type="EMBL" id="MCGN01000005">
    <property type="protein sequence ID" value="ORY96264.1"/>
    <property type="molecule type" value="Genomic_DNA"/>
</dbReference>
<dbReference type="STRING" id="13706.A0A1X2HBU5"/>
<evidence type="ECO:0000313" key="8">
    <source>
        <dbReference type="EMBL" id="ORY96264.1"/>
    </source>
</evidence>
<evidence type="ECO:0000256" key="5">
    <source>
        <dbReference type="ARBA" id="ARBA00023004"/>
    </source>
</evidence>
<dbReference type="InterPro" id="IPR042098">
    <property type="entry name" value="TauD-like_sf"/>
</dbReference>
<keyword evidence="5" id="KW-0408">Iron</keyword>
<dbReference type="OMA" id="ANGYHAY"/>
<reference evidence="8 9" key="1">
    <citation type="submission" date="2016-07" db="EMBL/GenBank/DDBJ databases">
        <title>Pervasive Adenine N6-methylation of Active Genes in Fungi.</title>
        <authorList>
            <consortium name="DOE Joint Genome Institute"/>
            <person name="Mondo S.J."/>
            <person name="Dannebaum R.O."/>
            <person name="Kuo R.C."/>
            <person name="Labutti K."/>
            <person name="Haridas S."/>
            <person name="Kuo A."/>
            <person name="Salamov A."/>
            <person name="Ahrendt S.R."/>
            <person name="Lipzen A."/>
            <person name="Sullivan W."/>
            <person name="Andreopoulos W.B."/>
            <person name="Clum A."/>
            <person name="Lindquist E."/>
            <person name="Daum C."/>
            <person name="Ramamoorthy G.K."/>
            <person name="Gryganskyi A."/>
            <person name="Culley D."/>
            <person name="Magnuson J.K."/>
            <person name="James T.Y."/>
            <person name="O'Malley M.A."/>
            <person name="Stajich J.E."/>
            <person name="Spatafora J.W."/>
            <person name="Visel A."/>
            <person name="Grigoriev I.V."/>
        </authorList>
    </citation>
    <scope>NUCLEOTIDE SEQUENCE [LARGE SCALE GENOMIC DNA]</scope>
    <source>
        <strain evidence="8 9">NRRL 2496</strain>
    </source>
</reference>
<keyword evidence="9" id="KW-1185">Reference proteome</keyword>
<dbReference type="FunFam" id="3.60.130.10:FF:000003">
    <property type="entry name" value="Alpha-ketoglutarate-dependent taurine dioxygenase"/>
    <property type="match status" value="1"/>
</dbReference>
<dbReference type="AlphaFoldDB" id="A0A1X2HBU5"/>
<dbReference type="PANTHER" id="PTHR30468:SF1">
    <property type="entry name" value="ALPHA-KETOGLUTARATE-DEPENDENT SULFONATE DIOXYGENASE"/>
    <property type="match status" value="1"/>
</dbReference>
<dbReference type="GO" id="GO:0016706">
    <property type="term" value="F:2-oxoglutarate-dependent dioxygenase activity"/>
    <property type="evidence" value="ECO:0007669"/>
    <property type="project" value="TreeGrafter"/>
</dbReference>
<dbReference type="GO" id="GO:0005737">
    <property type="term" value="C:cytoplasm"/>
    <property type="evidence" value="ECO:0007669"/>
    <property type="project" value="TreeGrafter"/>
</dbReference>
<evidence type="ECO:0000256" key="4">
    <source>
        <dbReference type="ARBA" id="ARBA00023002"/>
    </source>
</evidence>
<dbReference type="GO" id="GO:0046872">
    <property type="term" value="F:metal ion binding"/>
    <property type="evidence" value="ECO:0007669"/>
    <property type="project" value="UniProtKB-KW"/>
</dbReference>
<dbReference type="SUPFAM" id="SSF51197">
    <property type="entry name" value="Clavaminate synthase-like"/>
    <property type="match status" value="1"/>
</dbReference>
<evidence type="ECO:0000256" key="2">
    <source>
        <dbReference type="ARBA" id="ARBA00022723"/>
    </source>
</evidence>
<protein>
    <recommendedName>
        <fullName evidence="7">TauD/TfdA-like domain-containing protein</fullName>
    </recommendedName>
</protein>
<dbReference type="InterPro" id="IPR003819">
    <property type="entry name" value="TauD/TfdA-like"/>
</dbReference>
<keyword evidence="3" id="KW-0223">Dioxygenase</keyword>
<dbReference type="Pfam" id="PF02668">
    <property type="entry name" value="TauD"/>
    <property type="match status" value="1"/>
</dbReference>
<dbReference type="FunCoup" id="A0A1X2HBU5">
    <property type="interactions" value="310"/>
</dbReference>
<proteinExistence type="inferred from homology"/>
<evidence type="ECO:0000256" key="3">
    <source>
        <dbReference type="ARBA" id="ARBA00022964"/>
    </source>
</evidence>
<dbReference type="OrthoDB" id="10257314at2759"/>
<sequence>MAPPNAETTELVQEFKDLNLKELAKTGAYTVYPEKKYPNLEPFEHSDPGHRADPKKASIYDNAEKIFDLTPHIGTEVHGIQLSKLSDQQKDDLALLVAERGVVFFRDQDITIKQGLELGKHYGRLHIHNSSGHPEGLPEAHIVYFDTETPQDLFTGRSAGDSWHSDVSYEQQPLGLTFLKIDTLPPIGGDTMWLSGYTAYDRLSPAWQKFADGLQVVHSAKEQQEEAIRQGHISRRSHVSSVHPLVRTHPVTGWKALYIQPGFAREIVGMSYRESRAVLNFLINHIESGHDFQVRFRWTEDTVAVWDNRVTAHNAIFDYLDIGRRHGWRVSPQAEKPFFDPSSKSRRQAELEKSK</sequence>
<dbReference type="PANTHER" id="PTHR30468">
    <property type="entry name" value="ALPHA-KETOGLUTARATE-DEPENDENT SULFONATE DIOXYGENASE"/>
    <property type="match status" value="1"/>
</dbReference>
<evidence type="ECO:0000256" key="6">
    <source>
        <dbReference type="SAM" id="MobiDB-lite"/>
    </source>
</evidence>
<keyword evidence="2" id="KW-0479">Metal-binding</keyword>